<evidence type="ECO:0000256" key="1">
    <source>
        <dbReference type="ARBA" id="ARBA00022729"/>
    </source>
</evidence>
<evidence type="ECO:0000256" key="4">
    <source>
        <dbReference type="SAM" id="Phobius"/>
    </source>
</evidence>
<keyword evidence="1" id="KW-0732">Signal</keyword>
<dbReference type="EMBL" id="KN833314">
    <property type="protein sequence ID" value="KIM71449.1"/>
    <property type="molecule type" value="Genomic_DNA"/>
</dbReference>
<organism evidence="6 7">
    <name type="scientific">Piloderma croceum (strain F 1598)</name>
    <dbReference type="NCBI Taxonomy" id="765440"/>
    <lineage>
        <taxon>Eukaryota</taxon>
        <taxon>Fungi</taxon>
        <taxon>Dikarya</taxon>
        <taxon>Basidiomycota</taxon>
        <taxon>Agaricomycotina</taxon>
        <taxon>Agaricomycetes</taxon>
        <taxon>Agaricomycetidae</taxon>
        <taxon>Atheliales</taxon>
        <taxon>Atheliaceae</taxon>
        <taxon>Piloderma</taxon>
    </lineage>
</organism>
<dbReference type="HOGENOM" id="CLU_031144_1_0_1"/>
<dbReference type="GO" id="GO:0016829">
    <property type="term" value="F:lyase activity"/>
    <property type="evidence" value="ECO:0007669"/>
    <property type="project" value="UniProtKB-KW"/>
</dbReference>
<name>A0A0C3ETN1_PILCF</name>
<reference evidence="7" key="2">
    <citation type="submission" date="2015-01" db="EMBL/GenBank/DDBJ databases">
        <title>Evolutionary Origins and Diversification of the Mycorrhizal Mutualists.</title>
        <authorList>
            <consortium name="DOE Joint Genome Institute"/>
            <consortium name="Mycorrhizal Genomics Consortium"/>
            <person name="Kohler A."/>
            <person name="Kuo A."/>
            <person name="Nagy L.G."/>
            <person name="Floudas D."/>
            <person name="Copeland A."/>
            <person name="Barry K.W."/>
            <person name="Cichocki N."/>
            <person name="Veneault-Fourrey C."/>
            <person name="LaButti K."/>
            <person name="Lindquist E.A."/>
            <person name="Lipzen A."/>
            <person name="Lundell T."/>
            <person name="Morin E."/>
            <person name="Murat C."/>
            <person name="Riley R."/>
            <person name="Ohm R."/>
            <person name="Sun H."/>
            <person name="Tunlid A."/>
            <person name="Henrissat B."/>
            <person name="Grigoriev I.V."/>
            <person name="Hibbett D.S."/>
            <person name="Martin F."/>
        </authorList>
    </citation>
    <scope>NUCLEOTIDE SEQUENCE [LARGE SCALE GENOMIC DNA]</scope>
    <source>
        <strain evidence="7">F 1598</strain>
    </source>
</reference>
<keyword evidence="4" id="KW-1133">Transmembrane helix</keyword>
<keyword evidence="2" id="KW-0456">Lyase</keyword>
<dbReference type="Proteomes" id="UP000054166">
    <property type="component" value="Unassembled WGS sequence"/>
</dbReference>
<dbReference type="OrthoDB" id="63533at2759"/>
<gene>
    <name evidence="6" type="ORF">PILCRDRAFT_82771</name>
</gene>
<protein>
    <recommendedName>
        <fullName evidence="5">Alginate lyase domain-containing protein</fullName>
    </recommendedName>
</protein>
<proteinExistence type="predicted"/>
<keyword evidence="4" id="KW-0812">Transmembrane</keyword>
<reference evidence="6 7" key="1">
    <citation type="submission" date="2014-04" db="EMBL/GenBank/DDBJ databases">
        <authorList>
            <consortium name="DOE Joint Genome Institute"/>
            <person name="Kuo A."/>
            <person name="Tarkka M."/>
            <person name="Buscot F."/>
            <person name="Kohler A."/>
            <person name="Nagy L.G."/>
            <person name="Floudas D."/>
            <person name="Copeland A."/>
            <person name="Barry K.W."/>
            <person name="Cichocki N."/>
            <person name="Veneault-Fourrey C."/>
            <person name="LaButti K."/>
            <person name="Lindquist E.A."/>
            <person name="Lipzen A."/>
            <person name="Lundell T."/>
            <person name="Morin E."/>
            <person name="Murat C."/>
            <person name="Sun H."/>
            <person name="Tunlid A."/>
            <person name="Henrissat B."/>
            <person name="Grigoriev I.V."/>
            <person name="Hibbett D.S."/>
            <person name="Martin F."/>
            <person name="Nordberg H.P."/>
            <person name="Cantor M.N."/>
            <person name="Hua S.X."/>
        </authorList>
    </citation>
    <scope>NUCLEOTIDE SEQUENCE [LARGE SCALE GENOMIC DNA]</scope>
    <source>
        <strain evidence="6 7">F 1598</strain>
    </source>
</reference>
<evidence type="ECO:0000256" key="2">
    <source>
        <dbReference type="ARBA" id="ARBA00023239"/>
    </source>
</evidence>
<keyword evidence="7" id="KW-1185">Reference proteome</keyword>
<dbReference type="Pfam" id="PF05426">
    <property type="entry name" value="Alginate_lyase"/>
    <property type="match status" value="1"/>
</dbReference>
<feature type="domain" description="Alginate lyase" evidence="5">
    <location>
        <begin position="67"/>
        <end position="355"/>
    </location>
</feature>
<dbReference type="InterPro" id="IPR008397">
    <property type="entry name" value="Alginate_lyase_dom"/>
</dbReference>
<evidence type="ECO:0000259" key="5">
    <source>
        <dbReference type="Pfam" id="PF05426"/>
    </source>
</evidence>
<evidence type="ECO:0000313" key="7">
    <source>
        <dbReference type="Proteomes" id="UP000054166"/>
    </source>
</evidence>
<dbReference type="InterPro" id="IPR008929">
    <property type="entry name" value="Chondroitin_lyas"/>
</dbReference>
<evidence type="ECO:0000313" key="6">
    <source>
        <dbReference type="EMBL" id="KIM71449.1"/>
    </source>
</evidence>
<dbReference type="GO" id="GO:0042597">
    <property type="term" value="C:periplasmic space"/>
    <property type="evidence" value="ECO:0007669"/>
    <property type="project" value="InterPro"/>
</dbReference>
<feature type="compositionally biased region" description="Low complexity" evidence="3">
    <location>
        <begin position="413"/>
        <end position="432"/>
    </location>
</feature>
<dbReference type="STRING" id="765440.A0A0C3ETN1"/>
<keyword evidence="4" id="KW-0472">Membrane</keyword>
<evidence type="ECO:0000256" key="3">
    <source>
        <dbReference type="SAM" id="MobiDB-lite"/>
    </source>
</evidence>
<sequence>MYRPTTLLAVFVVIPVVVGVGVGFVSYDNDFVDPTYILSKEFNTSTAASQQTVVDWADQLAAQGPWSVMNKTVVPPSGDLHDYMSWAPYSWPNCTGVGNTTALTPEQIWVTCPYYTRDGLFNPDGRLVNDTGHFQAMSDAILYNAISWVITGSNAYSTNVANFVNTWFIDPSTAMNPNLNYAQMARGPNGQVGTHTGVLDLKGMTKITSAILILRLNNNTDWTSELDTKMTNWTTLYINWLQTNPLGHEEQASTNNHGSYFYNQLTANQILVGNITGAQNSINMYFNGIYMNQINANGEQPLEAVRTRPYHYRCYNLAAMITNARLGDYLGLHSFWNKTTTKGGTIKTALDFTMTVQPGDELASELYPNIAAVGATYSDPNGTYAAFLANADNTYPAQPYFFWDQPFSDSNLAAATPTSSGPSTPTSKTGGAQMSSRTSSMTAFLTMLSLAVALLTS</sequence>
<dbReference type="SUPFAM" id="SSF48230">
    <property type="entry name" value="Chondroitin AC/alginate lyase"/>
    <property type="match status" value="1"/>
</dbReference>
<feature type="transmembrane region" description="Helical" evidence="4">
    <location>
        <begin position="7"/>
        <end position="27"/>
    </location>
</feature>
<dbReference type="AlphaFoldDB" id="A0A0C3ETN1"/>
<accession>A0A0C3ETN1</accession>
<feature type="region of interest" description="Disordered" evidence="3">
    <location>
        <begin position="413"/>
        <end position="435"/>
    </location>
</feature>
<dbReference type="InParanoid" id="A0A0C3ETN1"/>
<dbReference type="Gene3D" id="1.50.10.100">
    <property type="entry name" value="Chondroitin AC/alginate lyase"/>
    <property type="match status" value="1"/>
</dbReference>